<protein>
    <recommendedName>
        <fullName evidence="2">DUF7779 domain-containing protein</fullName>
    </recommendedName>
</protein>
<dbReference type="GO" id="GO:0043531">
    <property type="term" value="F:ADP binding"/>
    <property type="evidence" value="ECO:0007669"/>
    <property type="project" value="InterPro"/>
</dbReference>
<feature type="domain" description="DUF7779" evidence="2">
    <location>
        <begin position="403"/>
        <end position="489"/>
    </location>
</feature>
<dbReference type="AlphaFoldDB" id="A0A9W9WB20"/>
<evidence type="ECO:0000313" key="3">
    <source>
        <dbReference type="EMBL" id="KAJ5414120.1"/>
    </source>
</evidence>
<dbReference type="OrthoDB" id="6161812at2759"/>
<evidence type="ECO:0000313" key="4">
    <source>
        <dbReference type="Proteomes" id="UP001147747"/>
    </source>
</evidence>
<feature type="region of interest" description="Disordered" evidence="1">
    <location>
        <begin position="91"/>
        <end position="112"/>
    </location>
</feature>
<dbReference type="Gene3D" id="3.40.50.300">
    <property type="entry name" value="P-loop containing nucleotide triphosphate hydrolases"/>
    <property type="match status" value="1"/>
</dbReference>
<dbReference type="InterPro" id="IPR027417">
    <property type="entry name" value="P-loop_NTPase"/>
</dbReference>
<reference evidence="3" key="1">
    <citation type="submission" date="2022-12" db="EMBL/GenBank/DDBJ databases">
        <authorList>
            <person name="Petersen C."/>
        </authorList>
    </citation>
    <scope>NUCLEOTIDE SEQUENCE</scope>
    <source>
        <strain evidence="3">IBT 29677</strain>
    </source>
</reference>
<proteinExistence type="predicted"/>
<dbReference type="PANTHER" id="PTHR35205:SF1">
    <property type="entry name" value="ZU5 DOMAIN-CONTAINING PROTEIN"/>
    <property type="match status" value="1"/>
</dbReference>
<dbReference type="InterPro" id="IPR011990">
    <property type="entry name" value="TPR-like_helical_dom_sf"/>
</dbReference>
<dbReference type="EMBL" id="JAPZBU010000003">
    <property type="protein sequence ID" value="KAJ5414120.1"/>
    <property type="molecule type" value="Genomic_DNA"/>
</dbReference>
<evidence type="ECO:0000256" key="1">
    <source>
        <dbReference type="SAM" id="MobiDB-lite"/>
    </source>
</evidence>
<dbReference type="SUPFAM" id="SSF52540">
    <property type="entry name" value="P-loop containing nucleoside triphosphate hydrolases"/>
    <property type="match status" value="1"/>
</dbReference>
<dbReference type="Proteomes" id="UP001147747">
    <property type="component" value="Unassembled WGS sequence"/>
</dbReference>
<dbReference type="GeneID" id="81364364"/>
<organism evidence="3 4">
    <name type="scientific">Penicillium cosmopolitanum</name>
    <dbReference type="NCBI Taxonomy" id="1131564"/>
    <lineage>
        <taxon>Eukaryota</taxon>
        <taxon>Fungi</taxon>
        <taxon>Dikarya</taxon>
        <taxon>Ascomycota</taxon>
        <taxon>Pezizomycotina</taxon>
        <taxon>Eurotiomycetes</taxon>
        <taxon>Eurotiomycetidae</taxon>
        <taxon>Eurotiales</taxon>
        <taxon>Aspergillaceae</taxon>
        <taxon>Penicillium</taxon>
    </lineage>
</organism>
<dbReference type="InterPro" id="IPR019734">
    <property type="entry name" value="TPR_rpt"/>
</dbReference>
<gene>
    <name evidence="3" type="ORF">N7509_000747</name>
</gene>
<keyword evidence="4" id="KW-1185">Reference proteome</keyword>
<dbReference type="SUPFAM" id="SSF48452">
    <property type="entry name" value="TPR-like"/>
    <property type="match status" value="2"/>
</dbReference>
<dbReference type="PANTHER" id="PTHR35205">
    <property type="entry name" value="NB-ARC AND TPR DOMAIN PROTEIN"/>
    <property type="match status" value="1"/>
</dbReference>
<dbReference type="RefSeq" id="XP_056493966.1">
    <property type="nucleotide sequence ID" value="XM_056625384.1"/>
</dbReference>
<dbReference type="Pfam" id="PF13424">
    <property type="entry name" value="TPR_12"/>
    <property type="match status" value="1"/>
</dbReference>
<name>A0A9W9WB20_9EURO</name>
<evidence type="ECO:0000259" key="2">
    <source>
        <dbReference type="Pfam" id="PF25000"/>
    </source>
</evidence>
<comment type="caution">
    <text evidence="3">The sequence shown here is derived from an EMBL/GenBank/DDBJ whole genome shotgun (WGS) entry which is preliminary data.</text>
</comment>
<dbReference type="Pfam" id="PF25000">
    <property type="entry name" value="DUF7779"/>
    <property type="match status" value="1"/>
</dbReference>
<reference evidence="3" key="2">
    <citation type="journal article" date="2023" name="IMA Fungus">
        <title>Comparative genomic study of the Penicillium genus elucidates a diverse pangenome and 15 lateral gene transfer events.</title>
        <authorList>
            <person name="Petersen C."/>
            <person name="Sorensen T."/>
            <person name="Nielsen M.R."/>
            <person name="Sondergaard T.E."/>
            <person name="Sorensen J.L."/>
            <person name="Fitzpatrick D.A."/>
            <person name="Frisvad J.C."/>
            <person name="Nielsen K.L."/>
        </authorList>
    </citation>
    <scope>NUCLEOTIDE SEQUENCE</scope>
    <source>
        <strain evidence="3">IBT 29677</strain>
    </source>
</reference>
<sequence>MALAVLSPKRTADSQYPNLLNVVAGIVFLGTPHRLEGGDEELGDRFTRILKLDTNNGTALSSKSHDVEILREPTNDNSLLNQPHIYAMQQASKSEVSSQPDPRTLSCVNTKSRPGHKSHVALLEFFSVEQRDPKIPCFMMDTYVRNKDFYGRQDVLSKLDDCLLPSNDTLPSSQPDQIRVEILCGMPGLGKTEIAMEYAFTRKKNFDAVFWIRADDMSKLESDFAQIAIKLEIQDPREPDDKINNRALAIEWLRNPFKTERTTGNQLRASWLVVFDNADDPDILKPYREIASSGAVLITSRSPLARTALSPHAISVDVQPFDLEDSGLFVQKFTGIQGRLEEARQVGDLLGGLPLTLAQMAGIIRLDFLTYTEFMRLYDAGEIHKMEVQQPQLPARSNVSTVLEKLSDAARAILEISSFLDPDSIQERILMKHTTIIDMPSYPEDDAAFFNARKQLIGSSIFRHNQDTAEFWMHRVTRDGVRLQIEPERQRMVFLNAVTKVAAAWPVGEVESHDVNLWEESKALYPHVISLENAYKKHFKHQEYVDSDFEFARLLNRAGWYQHERGESPIIKPLLELALELCNRSKEIDHQDLESDIRHTLGAVASGTNDAASSMDHNKKVLEIRLKIAEKLGAVDEKLASAYNQMGISWMMAGEYTKGEESFETSAREYEKIPDYSKEKRSLALDRSLLHALGNVRFSQERIKESEDFHRRALQQYQSTIRNRHHRTADVCHKMAQHCLRNGLLDDAIGFIDQALKNWSVDSATYAREISRTSYLKSKVLSEANQEDEARKLLREAASMRHKITGVERDGKDLREEDFDELVTFWSR</sequence>
<dbReference type="Gene3D" id="1.25.40.10">
    <property type="entry name" value="Tetratricopeptide repeat domain"/>
    <property type="match status" value="2"/>
</dbReference>
<accession>A0A9W9WB20</accession>
<dbReference type="SMART" id="SM00028">
    <property type="entry name" value="TPR"/>
    <property type="match status" value="3"/>
</dbReference>
<dbReference type="InterPro" id="IPR056681">
    <property type="entry name" value="DUF7779"/>
</dbReference>